<proteinExistence type="inferred from homology"/>
<dbReference type="PROSITE" id="PS50262">
    <property type="entry name" value="G_PROTEIN_RECEP_F1_2"/>
    <property type="match status" value="1"/>
</dbReference>
<feature type="transmembrane region" description="Helical" evidence="9">
    <location>
        <begin position="259"/>
        <end position="281"/>
    </location>
</feature>
<dbReference type="PANTHER" id="PTHR24238:SF47">
    <property type="entry name" value="ECDYSTEROIDS_DOPAMINE RECEPTOR-RELATED"/>
    <property type="match status" value="1"/>
</dbReference>
<name>A0A1S3HH96_LINAN</name>
<feature type="transmembrane region" description="Helical" evidence="9">
    <location>
        <begin position="67"/>
        <end position="93"/>
    </location>
</feature>
<evidence type="ECO:0000259" key="10">
    <source>
        <dbReference type="PROSITE" id="PS50262"/>
    </source>
</evidence>
<dbReference type="STRING" id="7574.A0A1S3HH96"/>
<feature type="transmembrane region" description="Helical" evidence="9">
    <location>
        <begin position="105"/>
        <end position="126"/>
    </location>
</feature>
<keyword evidence="7 8" id="KW-0807">Transducer</keyword>
<dbReference type="OMA" id="CICHPFA"/>
<evidence type="ECO:0000256" key="2">
    <source>
        <dbReference type="ARBA" id="ARBA00022692"/>
    </source>
</evidence>
<evidence type="ECO:0000256" key="5">
    <source>
        <dbReference type="ARBA" id="ARBA00023136"/>
    </source>
</evidence>
<evidence type="ECO:0000256" key="6">
    <source>
        <dbReference type="ARBA" id="ARBA00023170"/>
    </source>
</evidence>
<evidence type="ECO:0000313" key="13">
    <source>
        <dbReference type="RefSeq" id="XP_013385402.1"/>
    </source>
</evidence>
<dbReference type="Pfam" id="PF00001">
    <property type="entry name" value="7tm_1"/>
    <property type="match status" value="2"/>
</dbReference>
<dbReference type="PANTHER" id="PTHR24238">
    <property type="entry name" value="G-PROTEIN COUPLED RECEPTOR"/>
    <property type="match status" value="1"/>
</dbReference>
<evidence type="ECO:0000256" key="3">
    <source>
        <dbReference type="ARBA" id="ARBA00022989"/>
    </source>
</evidence>
<evidence type="ECO:0000256" key="1">
    <source>
        <dbReference type="ARBA" id="ARBA00004141"/>
    </source>
</evidence>
<feature type="transmembrane region" description="Helical" evidence="9">
    <location>
        <begin position="32"/>
        <end position="55"/>
    </location>
</feature>
<feature type="domain" description="G-protein coupled receptors family 1 profile" evidence="10">
    <location>
        <begin position="48"/>
        <end position="414"/>
    </location>
</feature>
<evidence type="ECO:0000313" key="11">
    <source>
        <dbReference type="Proteomes" id="UP000085678"/>
    </source>
</evidence>
<keyword evidence="5 9" id="KW-0472">Membrane</keyword>
<dbReference type="InterPro" id="IPR000276">
    <property type="entry name" value="GPCR_Rhodpsn"/>
</dbReference>
<dbReference type="SMART" id="SM01381">
    <property type="entry name" value="7TM_GPCR_Srsx"/>
    <property type="match status" value="1"/>
</dbReference>
<keyword evidence="3 9" id="KW-1133">Transmembrane helix</keyword>
<organism evidence="11 13">
    <name type="scientific">Lingula anatina</name>
    <name type="common">Brachiopod</name>
    <name type="synonym">Lingula unguis</name>
    <dbReference type="NCBI Taxonomy" id="7574"/>
    <lineage>
        <taxon>Eukaryota</taxon>
        <taxon>Metazoa</taxon>
        <taxon>Spiralia</taxon>
        <taxon>Lophotrochozoa</taxon>
        <taxon>Brachiopoda</taxon>
        <taxon>Linguliformea</taxon>
        <taxon>Lingulata</taxon>
        <taxon>Lingulida</taxon>
        <taxon>Linguloidea</taxon>
        <taxon>Lingulidae</taxon>
        <taxon>Lingula</taxon>
    </lineage>
</organism>
<keyword evidence="2 8" id="KW-0812">Transmembrane</keyword>
<comment type="subcellular location">
    <subcellularLocation>
        <location evidence="1">Membrane</location>
        <topology evidence="1">Multi-pass membrane protein</topology>
    </subcellularLocation>
</comment>
<dbReference type="InterPro" id="IPR017452">
    <property type="entry name" value="GPCR_Rhodpsn_7TM"/>
</dbReference>
<feature type="transmembrane region" description="Helical" evidence="9">
    <location>
        <begin position="398"/>
        <end position="417"/>
    </location>
</feature>
<feature type="transmembrane region" description="Helical" evidence="9">
    <location>
        <begin position="363"/>
        <end position="386"/>
    </location>
</feature>
<dbReference type="GO" id="GO:0016020">
    <property type="term" value="C:membrane"/>
    <property type="evidence" value="ECO:0007669"/>
    <property type="project" value="UniProtKB-SubCell"/>
</dbReference>
<dbReference type="Proteomes" id="UP000085678">
    <property type="component" value="Unplaced"/>
</dbReference>
<dbReference type="KEGG" id="lak:106155222"/>
<protein>
    <submittedName>
        <fullName evidence="12 13">Orexin receptor type 2-like</fullName>
    </submittedName>
</protein>
<dbReference type="SUPFAM" id="SSF81321">
    <property type="entry name" value="Family A G protein-coupled receptor-like"/>
    <property type="match status" value="1"/>
</dbReference>
<dbReference type="RefSeq" id="XP_013385402.1">
    <property type="nucleotide sequence ID" value="XM_013529948.1"/>
</dbReference>
<comment type="similarity">
    <text evidence="8">Belongs to the G-protein coupled receptor 1 family.</text>
</comment>
<evidence type="ECO:0000256" key="4">
    <source>
        <dbReference type="ARBA" id="ARBA00023040"/>
    </source>
</evidence>
<keyword evidence="4 8" id="KW-0297">G-protein coupled receptor</keyword>
<evidence type="ECO:0000256" key="9">
    <source>
        <dbReference type="SAM" id="Phobius"/>
    </source>
</evidence>
<dbReference type="CDD" id="cd00637">
    <property type="entry name" value="7tm_classA_rhodopsin-like"/>
    <property type="match status" value="1"/>
</dbReference>
<reference evidence="12 13" key="1">
    <citation type="submission" date="2025-04" db="UniProtKB">
        <authorList>
            <consortium name="RefSeq"/>
        </authorList>
    </citation>
    <scope>IDENTIFICATION</scope>
    <source>
        <tissue evidence="12 13">Gonads</tissue>
    </source>
</reference>
<evidence type="ECO:0000256" key="7">
    <source>
        <dbReference type="ARBA" id="ARBA00023224"/>
    </source>
</evidence>
<dbReference type="AlphaFoldDB" id="A0A1S3HH96"/>
<feature type="transmembrane region" description="Helical" evidence="9">
    <location>
        <begin position="147"/>
        <end position="170"/>
    </location>
</feature>
<dbReference type="PROSITE" id="PS00237">
    <property type="entry name" value="G_PROTEIN_RECEP_F1_1"/>
    <property type="match status" value="1"/>
</dbReference>
<evidence type="ECO:0000256" key="8">
    <source>
        <dbReference type="RuleBase" id="RU000688"/>
    </source>
</evidence>
<dbReference type="GO" id="GO:0004930">
    <property type="term" value="F:G protein-coupled receptor activity"/>
    <property type="evidence" value="ECO:0007669"/>
    <property type="project" value="UniProtKB-KW"/>
</dbReference>
<gene>
    <name evidence="12 13" type="primary">LOC106155222</name>
</gene>
<sequence>MTTLNISVYGTLHLRKIACDALPRNPFSVEEYVLFALLAFFCVTGVVGNALVFVVYFKKRDRQTSTLFILTLAGTDFITCIANIPFTLVIEYYSSYIEYDVLCKLYKFLMTSSVPFSAFIMSAIAVDRYLCICHPLAHIMTLARAKMIIAGLVLLACIAGLVVSLCYGVYQACSVPSTTNVTNGTAFFQTFDTSVFNTSDAHLRPTSGLLDTLTLTWNKLLQTSERREEVEEIKYTGYCISNTLLLGDEVRTIYKYFHLGLYLTSLVIVLVLYSLLYMSVIERRRKRRRQRTEVVPSRLTATTNGNNGTSTTVLTTTEETEMNSIHCGNGEKIEFIPKVQRPILQRRQTLEKSRDRAANLKTAAMLFVVAVVFLISFLPGILITANIIEIPDSNLAKIFFYFFFINHVTNPVIYSFMNQNFRDDMRKILDC</sequence>
<dbReference type="OrthoDB" id="5969463at2759"/>
<dbReference type="Gene3D" id="1.20.1070.10">
    <property type="entry name" value="Rhodopsin 7-helix transmembrane proteins"/>
    <property type="match status" value="1"/>
</dbReference>
<keyword evidence="11" id="KW-1185">Reference proteome</keyword>
<evidence type="ECO:0000313" key="12">
    <source>
        <dbReference type="RefSeq" id="XP_013385401.1"/>
    </source>
</evidence>
<dbReference type="RefSeq" id="XP_013385401.1">
    <property type="nucleotide sequence ID" value="XM_013529947.2"/>
</dbReference>
<accession>A0A1S3HH96</accession>
<keyword evidence="6 8" id="KW-0675">Receptor</keyword>
<dbReference type="GeneID" id="106155222"/>
<dbReference type="PRINTS" id="PR00237">
    <property type="entry name" value="GPCRRHODOPSN"/>
</dbReference>